<proteinExistence type="predicted"/>
<keyword evidence="1" id="KW-0812">Transmembrane</keyword>
<reference evidence="2 3" key="1">
    <citation type="submission" date="2020-06" db="EMBL/GenBank/DDBJ databases">
        <title>Transcriptomic and genomic resources for Thalictrum thalictroides and T. hernandezii: Facilitating candidate gene discovery in an emerging model plant lineage.</title>
        <authorList>
            <person name="Arias T."/>
            <person name="Riano-Pachon D.M."/>
            <person name="Di Stilio V.S."/>
        </authorList>
    </citation>
    <scope>NUCLEOTIDE SEQUENCE [LARGE SCALE GENOMIC DNA]</scope>
    <source>
        <strain evidence="3">cv. WT478/WT964</strain>
        <tissue evidence="2">Leaves</tissue>
    </source>
</reference>
<evidence type="ECO:0000313" key="2">
    <source>
        <dbReference type="EMBL" id="KAF5178234.1"/>
    </source>
</evidence>
<feature type="transmembrane region" description="Helical" evidence="1">
    <location>
        <begin position="35"/>
        <end position="56"/>
    </location>
</feature>
<dbReference type="Proteomes" id="UP000554482">
    <property type="component" value="Unassembled WGS sequence"/>
</dbReference>
<sequence>MSRFLNNWITRSHISYCKDDLLCIVLCRISFPLKISVTGIGIMLLPGTFCIICWFYTKQYIWQKLPIVEDGYKELGCSIVINMNVSFVIVKDGITPRCFFSNILAG</sequence>
<gene>
    <name evidence="2" type="ORF">FRX31_032185</name>
</gene>
<evidence type="ECO:0000256" key="1">
    <source>
        <dbReference type="SAM" id="Phobius"/>
    </source>
</evidence>
<organism evidence="2 3">
    <name type="scientific">Thalictrum thalictroides</name>
    <name type="common">Rue-anemone</name>
    <name type="synonym">Anemone thalictroides</name>
    <dbReference type="NCBI Taxonomy" id="46969"/>
    <lineage>
        <taxon>Eukaryota</taxon>
        <taxon>Viridiplantae</taxon>
        <taxon>Streptophyta</taxon>
        <taxon>Embryophyta</taxon>
        <taxon>Tracheophyta</taxon>
        <taxon>Spermatophyta</taxon>
        <taxon>Magnoliopsida</taxon>
        <taxon>Ranunculales</taxon>
        <taxon>Ranunculaceae</taxon>
        <taxon>Thalictroideae</taxon>
        <taxon>Thalictrum</taxon>
    </lineage>
</organism>
<name>A0A7J6UZY8_THATH</name>
<protein>
    <submittedName>
        <fullName evidence="2">Uncharacterized protein</fullName>
    </submittedName>
</protein>
<keyword evidence="1" id="KW-0472">Membrane</keyword>
<keyword evidence="3" id="KW-1185">Reference proteome</keyword>
<dbReference type="AlphaFoldDB" id="A0A7J6UZY8"/>
<evidence type="ECO:0000313" key="3">
    <source>
        <dbReference type="Proteomes" id="UP000554482"/>
    </source>
</evidence>
<keyword evidence="1" id="KW-1133">Transmembrane helix</keyword>
<dbReference type="EMBL" id="JABWDY010040309">
    <property type="protein sequence ID" value="KAF5178234.1"/>
    <property type="molecule type" value="Genomic_DNA"/>
</dbReference>
<comment type="caution">
    <text evidence="2">The sequence shown here is derived from an EMBL/GenBank/DDBJ whole genome shotgun (WGS) entry which is preliminary data.</text>
</comment>
<accession>A0A7J6UZY8</accession>